<dbReference type="InterPro" id="IPR027417">
    <property type="entry name" value="P-loop_NTPase"/>
</dbReference>
<evidence type="ECO:0000313" key="8">
    <source>
        <dbReference type="Proteomes" id="UP000779574"/>
    </source>
</evidence>
<keyword evidence="3 5" id="KW-0067">ATP-binding</keyword>
<gene>
    <name evidence="7" type="ORF">KCU76_g8793</name>
</gene>
<feature type="non-terminal residue" evidence="7">
    <location>
        <position position="444"/>
    </location>
</feature>
<dbReference type="Proteomes" id="UP000779574">
    <property type="component" value="Unassembled WGS sequence"/>
</dbReference>
<feature type="domain" description="AAA+ ATPase" evidence="6">
    <location>
        <begin position="162"/>
        <end position="314"/>
    </location>
</feature>
<dbReference type="AlphaFoldDB" id="A0A9P8EG91"/>
<comment type="similarity">
    <text evidence="1">Belongs to the AAA ATPase family. PCH2 subfamily.</text>
</comment>
<dbReference type="GO" id="GO:0005694">
    <property type="term" value="C:chromosome"/>
    <property type="evidence" value="ECO:0007669"/>
    <property type="project" value="TreeGrafter"/>
</dbReference>
<dbReference type="PANTHER" id="PTHR45991:SF1">
    <property type="entry name" value="PACHYTENE CHECKPOINT PROTEIN 2 HOMOLOG"/>
    <property type="match status" value="1"/>
</dbReference>
<dbReference type="InterPro" id="IPR058249">
    <property type="entry name" value="Pch2_C"/>
</dbReference>
<dbReference type="InterPro" id="IPR003593">
    <property type="entry name" value="AAA+_ATPase"/>
</dbReference>
<accession>A0A9P8EG91</accession>
<sequence length="444" mass="49751">MPEVHVEVRLKDADAAECITRAEIEDTFHSFLTNEYILPVRDGEQLRFEKFQHKDHVASVHVTGVNVESKDNAVFQFSDVQLEVHAYTLHEEAAAAFTVTFSTSKDSQARLIDLPHESLAGVWERLKFDETQNIKPEEILNMAVHTVALLHQANNLPEAMNINRLILFHGPPGCGKSILCRALAQKLVIRLSRIFRGGKLFEINTQDLLSKFYSESGKLISEMFDKVIRMAHDDKELVCVLIDEIESIATSRQASTKNGECTDTVRATNQLLTALDRIRRKPNVIVFCTSNLAESIDTAFLDRVYDVIPVPPPCASAVYTILSSILNSLIDAGTIIYEPWGHTLPCDEDNENFDFQKLGYYLDKSHLPSYERLTVWTTAYPHSPGPVLKSVAEDCAGVSGRKLVKLPFLAITKYTRQGKCTIFDAIQAIEKAVKLDKATNESAE</sequence>
<dbReference type="Pfam" id="PF00004">
    <property type="entry name" value="AAA"/>
    <property type="match status" value="1"/>
</dbReference>
<dbReference type="EMBL" id="JAHFXF010000348">
    <property type="protein sequence ID" value="KAG9689558.1"/>
    <property type="molecule type" value="Genomic_DNA"/>
</dbReference>
<dbReference type="PROSITE" id="PS00674">
    <property type="entry name" value="AAA"/>
    <property type="match status" value="1"/>
</dbReference>
<dbReference type="Pfam" id="PF23242">
    <property type="entry name" value="AAA_lid_TRIP13_C"/>
    <property type="match status" value="1"/>
</dbReference>
<dbReference type="OrthoDB" id="5925at2759"/>
<dbReference type="Gene3D" id="3.40.50.300">
    <property type="entry name" value="P-loop containing nucleotide triphosphate hydrolases"/>
    <property type="match status" value="1"/>
</dbReference>
<dbReference type="GO" id="GO:0016887">
    <property type="term" value="F:ATP hydrolysis activity"/>
    <property type="evidence" value="ECO:0007669"/>
    <property type="project" value="InterPro"/>
</dbReference>
<evidence type="ECO:0000256" key="1">
    <source>
        <dbReference type="ARBA" id="ARBA00007271"/>
    </source>
</evidence>
<dbReference type="InterPro" id="IPR003959">
    <property type="entry name" value="ATPase_AAA_core"/>
</dbReference>
<keyword evidence="2 5" id="KW-0547">Nucleotide-binding</keyword>
<name>A0A9P8EG91_AURME</name>
<evidence type="ECO:0000256" key="3">
    <source>
        <dbReference type="ARBA" id="ARBA00022840"/>
    </source>
</evidence>
<dbReference type="GO" id="GO:0007131">
    <property type="term" value="P:reciprocal meiotic recombination"/>
    <property type="evidence" value="ECO:0007669"/>
    <property type="project" value="TreeGrafter"/>
</dbReference>
<evidence type="ECO:0000256" key="5">
    <source>
        <dbReference type="RuleBase" id="RU003651"/>
    </source>
</evidence>
<dbReference type="GO" id="GO:0005524">
    <property type="term" value="F:ATP binding"/>
    <property type="evidence" value="ECO:0007669"/>
    <property type="project" value="UniProtKB-KW"/>
</dbReference>
<dbReference type="InterPro" id="IPR044539">
    <property type="entry name" value="Pch2-like"/>
</dbReference>
<keyword evidence="4" id="KW-0469">Meiosis</keyword>
<dbReference type="InterPro" id="IPR003960">
    <property type="entry name" value="ATPase_AAA_CS"/>
</dbReference>
<comment type="caution">
    <text evidence="7">The sequence shown here is derived from an EMBL/GenBank/DDBJ whole genome shotgun (WGS) entry which is preliminary data.</text>
</comment>
<dbReference type="GO" id="GO:0005634">
    <property type="term" value="C:nucleus"/>
    <property type="evidence" value="ECO:0007669"/>
    <property type="project" value="TreeGrafter"/>
</dbReference>
<reference evidence="7" key="1">
    <citation type="journal article" date="2021" name="J Fungi (Basel)">
        <title>Virulence traits and population genomics of the black yeast Aureobasidium melanogenum.</title>
        <authorList>
            <person name="Cernosa A."/>
            <person name="Sun X."/>
            <person name="Gostincar C."/>
            <person name="Fang C."/>
            <person name="Gunde-Cimerman N."/>
            <person name="Song Z."/>
        </authorList>
    </citation>
    <scope>NUCLEOTIDE SEQUENCE</scope>
    <source>
        <strain evidence="7">EXF-9911</strain>
    </source>
</reference>
<dbReference type="SMART" id="SM00382">
    <property type="entry name" value="AAA"/>
    <property type="match status" value="1"/>
</dbReference>
<reference evidence="7" key="2">
    <citation type="submission" date="2021-08" db="EMBL/GenBank/DDBJ databases">
        <authorList>
            <person name="Gostincar C."/>
            <person name="Sun X."/>
            <person name="Song Z."/>
            <person name="Gunde-Cimerman N."/>
        </authorList>
    </citation>
    <scope>NUCLEOTIDE SEQUENCE</scope>
    <source>
        <strain evidence="7">EXF-9911</strain>
    </source>
</reference>
<dbReference type="SUPFAM" id="SSF52540">
    <property type="entry name" value="P-loop containing nucleoside triphosphate hydrolases"/>
    <property type="match status" value="1"/>
</dbReference>
<organism evidence="7 8">
    <name type="scientific">Aureobasidium melanogenum</name>
    <name type="common">Aureobasidium pullulans var. melanogenum</name>
    <dbReference type="NCBI Taxonomy" id="46634"/>
    <lineage>
        <taxon>Eukaryota</taxon>
        <taxon>Fungi</taxon>
        <taxon>Dikarya</taxon>
        <taxon>Ascomycota</taxon>
        <taxon>Pezizomycotina</taxon>
        <taxon>Dothideomycetes</taxon>
        <taxon>Dothideomycetidae</taxon>
        <taxon>Dothideales</taxon>
        <taxon>Saccotheciaceae</taxon>
        <taxon>Aureobasidium</taxon>
    </lineage>
</organism>
<evidence type="ECO:0000313" key="7">
    <source>
        <dbReference type="EMBL" id="KAG9689558.1"/>
    </source>
</evidence>
<dbReference type="PANTHER" id="PTHR45991">
    <property type="entry name" value="PACHYTENE CHECKPOINT PROTEIN 2"/>
    <property type="match status" value="1"/>
</dbReference>
<evidence type="ECO:0000256" key="2">
    <source>
        <dbReference type="ARBA" id="ARBA00022741"/>
    </source>
</evidence>
<evidence type="ECO:0000259" key="6">
    <source>
        <dbReference type="SMART" id="SM00382"/>
    </source>
</evidence>
<proteinExistence type="inferred from homology"/>
<dbReference type="Pfam" id="PF23563">
    <property type="entry name" value="TRIP13_N"/>
    <property type="match status" value="1"/>
</dbReference>
<evidence type="ECO:0000256" key="4">
    <source>
        <dbReference type="ARBA" id="ARBA00023254"/>
    </source>
</evidence>
<dbReference type="GO" id="GO:0051598">
    <property type="term" value="P:meiotic recombination checkpoint signaling"/>
    <property type="evidence" value="ECO:0007669"/>
    <property type="project" value="TreeGrafter"/>
</dbReference>
<protein>
    <submittedName>
        <fullName evidence="7">AAA-domain-containing protein</fullName>
    </submittedName>
</protein>